<dbReference type="Gene3D" id="3.40.1390.10">
    <property type="entry name" value="MurE/MurF, N-terminal domain"/>
    <property type="match status" value="1"/>
</dbReference>
<dbReference type="NCBIfam" id="TIGR01085">
    <property type="entry name" value="murE"/>
    <property type="match status" value="1"/>
</dbReference>
<feature type="binding site" evidence="2">
    <location>
        <position position="57"/>
    </location>
    <ligand>
        <name>UDP-N-acetyl-alpha-D-muramoyl-L-alanyl-D-glutamate</name>
        <dbReference type="ChEBI" id="CHEBI:83900"/>
    </ligand>
</feature>
<evidence type="ECO:0000313" key="7">
    <source>
        <dbReference type="Proteomes" id="UP001253545"/>
    </source>
</evidence>
<feature type="binding site" evidence="2">
    <location>
        <position position="55"/>
    </location>
    <ligand>
        <name>UDP-N-acetyl-alpha-D-muramoyl-L-alanyl-D-glutamate</name>
        <dbReference type="ChEBI" id="CHEBI:83900"/>
    </ligand>
</feature>
<dbReference type="EMBL" id="JAVRHX010000001">
    <property type="protein sequence ID" value="MDT0593494.1"/>
    <property type="molecule type" value="Genomic_DNA"/>
</dbReference>
<proteinExistence type="inferred from homology"/>
<comment type="caution">
    <text evidence="2">Lacks conserved residue(s) required for the propagation of feature annotation.</text>
</comment>
<evidence type="ECO:0000313" key="6">
    <source>
        <dbReference type="EMBL" id="MDT0593494.1"/>
    </source>
</evidence>
<comment type="similarity">
    <text evidence="1 2">Belongs to the MurCDEF family. MurE subfamily.</text>
</comment>
<keyword evidence="2" id="KW-0547">Nucleotide-binding</keyword>
<feature type="binding site" evidence="2">
    <location>
        <position position="232"/>
    </location>
    <ligand>
        <name>UDP-N-acetyl-alpha-D-muramoyl-L-alanyl-D-glutamate</name>
        <dbReference type="ChEBI" id="CHEBI:83900"/>
    </ligand>
</feature>
<feature type="binding site" evidence="2">
    <location>
        <position position="196"/>
    </location>
    <ligand>
        <name>UDP-N-acetyl-alpha-D-muramoyl-L-alanyl-D-glutamate</name>
        <dbReference type="ChEBI" id="CHEBI:83900"/>
    </ligand>
</feature>
<dbReference type="PANTHER" id="PTHR23135">
    <property type="entry name" value="MUR LIGASE FAMILY MEMBER"/>
    <property type="match status" value="1"/>
</dbReference>
<feature type="modified residue" description="N6-carboxylysine" evidence="2">
    <location>
        <position position="264"/>
    </location>
</feature>
<feature type="domain" description="Mur ligase central" evidence="5">
    <location>
        <begin position="148"/>
        <end position="357"/>
    </location>
</feature>
<feature type="binding site" evidence="2">
    <location>
        <begin position="150"/>
        <end position="156"/>
    </location>
    <ligand>
        <name>ATP</name>
        <dbReference type="ChEBI" id="CHEBI:30616"/>
    </ligand>
</feature>
<dbReference type="InterPro" id="IPR036615">
    <property type="entry name" value="Mur_ligase_C_dom_sf"/>
</dbReference>
<keyword evidence="2 3" id="KW-0131">Cell cycle</keyword>
<dbReference type="GO" id="GO:0008765">
    <property type="term" value="F:UDP-N-acetylmuramoylalanyl-D-glutamate-2,6-diaminopimelate ligase activity"/>
    <property type="evidence" value="ECO:0007669"/>
    <property type="project" value="UniProtKB-EC"/>
</dbReference>
<comment type="subcellular location">
    <subcellularLocation>
        <location evidence="2 3">Cytoplasm</location>
    </subcellularLocation>
</comment>
<evidence type="ECO:0000256" key="1">
    <source>
        <dbReference type="ARBA" id="ARBA00005898"/>
    </source>
</evidence>
<sequence>MLRSKPTLFELLQLLAELGQYEKPSRHMLETAIAPSLSENLYKLCDEQALNDITLDSRQASKNSIFVAIKGSALDGQAFIEDAITRGSFCVLLDATSYELGKAAPLFECKQINNKAYICCYVSDLATHFPYLIKCIFDTEDFPNITAITGTNGKTSVANLCAQLASLCGVKAGSIGTLGVSHYDLGKSTLMSETLNTTPDLFTLCRHLQSATNKGLGFVALEASSHGLAQKRLRSIRTNCGIFTNLTQDHLDYHENMQAYAAAKRRLMSQEGLQYLVLNADDDESKNWADISAQNIQLAWYSMSTLAKGQKGSYVSDCQYTQDGCEISLHTHWGNAQLVLPLLGDFNVANYLSSLTALCLQGFAFDKLIAATKKLQGIVGRMELFPNSHASIIVDYAHTPDALKQALKSARRHTRGELHVVFGCGGNRDKSKRSLMGAIAQSEADNIVLTQDNSRMESPVDIIADIKKGIDQQTKVAVVLDRKSAIKHAWQSAKQEDIVVLAGKGHEDYLEINNQRIDYNEREYVKTLTAVESEL</sequence>
<dbReference type="InterPro" id="IPR035911">
    <property type="entry name" value="MurE/MurF_N"/>
</dbReference>
<accession>A0ABU2ZPH1</accession>
<feature type="binding site" evidence="2">
    <location>
        <position position="224"/>
    </location>
    <ligand>
        <name>UDP-N-acetyl-alpha-D-muramoyl-L-alanyl-D-glutamate</name>
        <dbReference type="ChEBI" id="CHEBI:83900"/>
    </ligand>
</feature>
<protein>
    <recommendedName>
        <fullName evidence="2">UDP-N-acetylmuramyl-tripeptide synthetase</fullName>
        <ecNumber evidence="2">6.3.2.-</ecNumber>
    </recommendedName>
    <alternativeName>
        <fullName evidence="2">UDP-MurNAc-tripeptide synthetase</fullName>
    </alternativeName>
</protein>
<dbReference type="HAMAP" id="MF_00208">
    <property type="entry name" value="MurE"/>
    <property type="match status" value="1"/>
</dbReference>
<dbReference type="SUPFAM" id="SSF53244">
    <property type="entry name" value="MurD-like peptide ligases, peptide-binding domain"/>
    <property type="match status" value="1"/>
</dbReference>
<keyword evidence="2 3" id="KW-0573">Peptidoglycan synthesis</keyword>
<dbReference type="Gene3D" id="3.90.190.20">
    <property type="entry name" value="Mur ligase, C-terminal domain"/>
    <property type="match status" value="1"/>
</dbReference>
<comment type="pathway">
    <text evidence="2 3">Cell wall biogenesis; peptidoglycan biosynthesis.</text>
</comment>
<comment type="cofactor">
    <cofactor evidence="2">
        <name>Mg(2+)</name>
        <dbReference type="ChEBI" id="CHEBI:18420"/>
    </cofactor>
</comment>
<gene>
    <name evidence="2" type="primary">murE</name>
    <name evidence="6" type="ORF">RM552_01385</name>
</gene>
<dbReference type="InterPro" id="IPR004101">
    <property type="entry name" value="Mur_ligase_C"/>
</dbReference>
<dbReference type="InterPro" id="IPR005761">
    <property type="entry name" value="UDP-N-AcMur-Glu-dNH2Pim_ligase"/>
</dbReference>
<dbReference type="PANTHER" id="PTHR23135:SF4">
    <property type="entry name" value="UDP-N-ACETYLMURAMOYL-L-ALANYL-D-GLUTAMATE--2,6-DIAMINOPIMELATE LIGASE MURE HOMOLOG, CHLOROPLASTIC"/>
    <property type="match status" value="1"/>
</dbReference>
<feature type="binding site" evidence="2">
    <location>
        <begin position="197"/>
        <end position="198"/>
    </location>
    <ligand>
        <name>UDP-N-acetyl-alpha-D-muramoyl-L-alanyl-D-glutamate</name>
        <dbReference type="ChEBI" id="CHEBI:83900"/>
    </ligand>
</feature>
<dbReference type="Gene3D" id="3.40.1190.10">
    <property type="entry name" value="Mur-like, catalytic domain"/>
    <property type="match status" value="1"/>
</dbReference>
<evidence type="ECO:0000259" key="5">
    <source>
        <dbReference type="Pfam" id="PF08245"/>
    </source>
</evidence>
<dbReference type="InterPro" id="IPR036565">
    <property type="entry name" value="Mur-like_cat_sf"/>
</dbReference>
<comment type="PTM">
    <text evidence="2">Carboxylation is probably crucial for Mg(2+) binding and, consequently, for the gamma-phosphate positioning of ATP.</text>
</comment>
<keyword evidence="7" id="KW-1185">Reference proteome</keyword>
<keyword evidence="2 3" id="KW-0132">Cell division</keyword>
<dbReference type="NCBIfam" id="NF001126">
    <property type="entry name" value="PRK00139.1-4"/>
    <property type="match status" value="1"/>
</dbReference>
<dbReference type="Pfam" id="PF08245">
    <property type="entry name" value="Mur_ligase_M"/>
    <property type="match status" value="1"/>
</dbReference>
<keyword evidence="2 6" id="KW-0436">Ligase</keyword>
<dbReference type="SUPFAM" id="SSF53623">
    <property type="entry name" value="MurD-like peptide ligases, catalytic domain"/>
    <property type="match status" value="1"/>
</dbReference>
<name>A0ABU2ZPH1_9ALTE</name>
<dbReference type="Proteomes" id="UP001253545">
    <property type="component" value="Unassembled WGS sequence"/>
</dbReference>
<dbReference type="Pfam" id="PF02875">
    <property type="entry name" value="Mur_ligase_C"/>
    <property type="match status" value="1"/>
</dbReference>
<organism evidence="6 7">
    <name type="scientific">Glaciecola petra</name>
    <dbReference type="NCBI Taxonomy" id="3075602"/>
    <lineage>
        <taxon>Bacteria</taxon>
        <taxon>Pseudomonadati</taxon>
        <taxon>Pseudomonadota</taxon>
        <taxon>Gammaproteobacteria</taxon>
        <taxon>Alteromonadales</taxon>
        <taxon>Alteromonadaceae</taxon>
        <taxon>Glaciecola</taxon>
    </lineage>
</organism>
<feature type="binding site" evidence="2">
    <location>
        <position position="230"/>
    </location>
    <ligand>
        <name>UDP-N-acetyl-alpha-D-muramoyl-L-alanyl-D-glutamate</name>
        <dbReference type="ChEBI" id="CHEBI:83900"/>
    </ligand>
</feature>
<keyword evidence="2" id="KW-0963">Cytoplasm</keyword>
<dbReference type="EC" id="6.3.2.-" evidence="2"/>
<evidence type="ECO:0000259" key="4">
    <source>
        <dbReference type="Pfam" id="PF02875"/>
    </source>
</evidence>
<comment type="caution">
    <text evidence="6">The sequence shown here is derived from an EMBL/GenBank/DDBJ whole genome shotgun (WGS) entry which is preliminary data.</text>
</comment>
<feature type="domain" description="Mur ligase C-terminal" evidence="4">
    <location>
        <begin position="380"/>
        <end position="505"/>
    </location>
</feature>
<reference evidence="6 7" key="1">
    <citation type="submission" date="2023-09" db="EMBL/GenBank/DDBJ databases">
        <authorList>
            <person name="Rey-Velasco X."/>
        </authorList>
    </citation>
    <scope>NUCLEOTIDE SEQUENCE [LARGE SCALE GENOMIC DNA]</scope>
    <source>
        <strain evidence="6 7">P117</strain>
    </source>
</reference>
<keyword evidence="2" id="KW-0067">ATP-binding</keyword>
<dbReference type="SUPFAM" id="SSF63418">
    <property type="entry name" value="MurE/MurF N-terminal domain"/>
    <property type="match status" value="1"/>
</dbReference>
<dbReference type="InterPro" id="IPR013221">
    <property type="entry name" value="Mur_ligase_cen"/>
</dbReference>
<comment type="function">
    <text evidence="2">Catalyzes the addition of an amino acid to the nucleotide precursor UDP-N-acetylmuramoyl-L-alanyl-D-glutamate (UMAG) in the biosynthesis of bacterial cell-wall peptidoglycan.</text>
</comment>
<keyword evidence="2" id="KW-0460">Magnesium</keyword>
<evidence type="ECO:0000256" key="3">
    <source>
        <dbReference type="RuleBase" id="RU004135"/>
    </source>
</evidence>
<keyword evidence="2 3" id="KW-0961">Cell wall biogenesis/degradation</keyword>
<keyword evidence="2 3" id="KW-0133">Cell shape</keyword>
<evidence type="ECO:0000256" key="2">
    <source>
        <dbReference type="HAMAP-Rule" id="MF_00208"/>
    </source>
</evidence>
<dbReference type="RefSeq" id="WP_311367006.1">
    <property type="nucleotide sequence ID" value="NZ_JAVRHX010000001.1"/>
</dbReference>